<dbReference type="Gene3D" id="4.10.60.10">
    <property type="entry name" value="Zinc finger, CCHC-type"/>
    <property type="match status" value="1"/>
</dbReference>
<dbReference type="PANTHER" id="PTHR22639:SF3">
    <property type="entry name" value="ZINC FINGER CCHC DOMAIN-CONTAINING PROTEIN 3"/>
    <property type="match status" value="1"/>
</dbReference>
<dbReference type="GO" id="GO:0002218">
    <property type="term" value="P:activation of innate immune response"/>
    <property type="evidence" value="ECO:0007669"/>
    <property type="project" value="InterPro"/>
</dbReference>
<dbReference type="GO" id="GO:0008270">
    <property type="term" value="F:zinc ion binding"/>
    <property type="evidence" value="ECO:0007669"/>
    <property type="project" value="InterPro"/>
</dbReference>
<dbReference type="AlphaFoldDB" id="A0A8X6RJZ3"/>
<feature type="region of interest" description="Disordered" evidence="1">
    <location>
        <begin position="347"/>
        <end position="428"/>
    </location>
</feature>
<dbReference type="GO" id="GO:0003690">
    <property type="term" value="F:double-stranded DNA binding"/>
    <property type="evidence" value="ECO:0007669"/>
    <property type="project" value="InterPro"/>
</dbReference>
<dbReference type="InterPro" id="IPR042509">
    <property type="entry name" value="ZCCHC3"/>
</dbReference>
<gene>
    <name evidence="3" type="primary">AVEN_11792_1</name>
    <name evidence="3" type="ORF">TNCV_3413741</name>
</gene>
<keyword evidence="4" id="KW-1185">Reference proteome</keyword>
<evidence type="ECO:0000256" key="1">
    <source>
        <dbReference type="SAM" id="MobiDB-lite"/>
    </source>
</evidence>
<accession>A0A8X6RJZ3</accession>
<dbReference type="SMART" id="SM00343">
    <property type="entry name" value="ZnF_C2HC"/>
    <property type="match status" value="2"/>
</dbReference>
<sequence length="428" mass="47220">MEINKIFPLPPLAVPSTGAILPPVLKSFPSSWADRVESSTPSSGMDKTTFSSIEEQQIVPDSARYFIMRTTETFSKVSPFLIEKAISGSIGAVKTIRKMRSGDLFIKVSSSQQASALTKLRHLATIDVTVVTHRSLNYYRGVISAADLLHVSTEEILENLQDQKVCGVKRITIRRDGQVLDTKHLILTFATPDLPQSVKAAYLNCPVRPYIPNPLRCFQCQRFGHSKLTCRGQATCARCAEVGHDSADCKAREKCVNCKGDHASYSRSCPNWSLEKEITALKIKNKISYPEARRIVSSRTPVTGVSYAAVAKTSQISASTQYNLDDLKTQTPLSPVKSSHKKLVITDKTVSKTSTQKPSHKKRIERLNDSKVLQNKKRRSNLSKKTHQTSEVDMLDLHGSEDDESLMGDLSPTLPISSSKQGASAKNS</sequence>
<proteinExistence type="predicted"/>
<dbReference type="Proteomes" id="UP000887159">
    <property type="component" value="Unassembled WGS sequence"/>
</dbReference>
<dbReference type="InterPro" id="IPR001878">
    <property type="entry name" value="Znf_CCHC"/>
</dbReference>
<evidence type="ECO:0000313" key="4">
    <source>
        <dbReference type="Proteomes" id="UP000887159"/>
    </source>
</evidence>
<name>A0A8X6RJZ3_TRICX</name>
<evidence type="ECO:0000259" key="2">
    <source>
        <dbReference type="SMART" id="SM00343"/>
    </source>
</evidence>
<evidence type="ECO:0000313" key="3">
    <source>
        <dbReference type="EMBL" id="GFX94012.1"/>
    </source>
</evidence>
<feature type="domain" description="CCHC-type" evidence="2">
    <location>
        <begin position="235"/>
        <end position="251"/>
    </location>
</feature>
<feature type="compositionally biased region" description="Polar residues" evidence="1">
    <location>
        <begin position="414"/>
        <end position="428"/>
    </location>
</feature>
<feature type="domain" description="CCHC-type" evidence="2">
    <location>
        <begin position="216"/>
        <end position="232"/>
    </location>
</feature>
<dbReference type="EMBL" id="BMAU01021176">
    <property type="protein sequence ID" value="GFX94012.1"/>
    <property type="molecule type" value="Genomic_DNA"/>
</dbReference>
<dbReference type="PANTHER" id="PTHR22639">
    <property type="entry name" value="GAG-RELATED PROTEIN"/>
    <property type="match status" value="1"/>
</dbReference>
<dbReference type="GO" id="GO:0003723">
    <property type="term" value="F:RNA binding"/>
    <property type="evidence" value="ECO:0007669"/>
    <property type="project" value="InterPro"/>
</dbReference>
<dbReference type="SUPFAM" id="SSF57756">
    <property type="entry name" value="Retrovirus zinc finger-like domains"/>
    <property type="match status" value="1"/>
</dbReference>
<dbReference type="InterPro" id="IPR036875">
    <property type="entry name" value="Znf_CCHC_sf"/>
</dbReference>
<comment type="caution">
    <text evidence="3">The sequence shown here is derived from an EMBL/GenBank/DDBJ whole genome shotgun (WGS) entry which is preliminary data.</text>
</comment>
<protein>
    <recommendedName>
        <fullName evidence="2">CCHC-type domain-containing protein</fullName>
    </recommendedName>
</protein>
<reference evidence="3" key="1">
    <citation type="submission" date="2020-08" db="EMBL/GenBank/DDBJ databases">
        <title>Multicomponent nature underlies the extraordinary mechanical properties of spider dragline silk.</title>
        <authorList>
            <person name="Kono N."/>
            <person name="Nakamura H."/>
            <person name="Mori M."/>
            <person name="Yoshida Y."/>
            <person name="Ohtoshi R."/>
            <person name="Malay A.D."/>
            <person name="Moran D.A.P."/>
            <person name="Tomita M."/>
            <person name="Numata K."/>
            <person name="Arakawa K."/>
        </authorList>
    </citation>
    <scope>NUCLEOTIDE SEQUENCE</scope>
</reference>
<organism evidence="3 4">
    <name type="scientific">Trichonephila clavipes</name>
    <name type="common">Golden silk orbweaver</name>
    <name type="synonym">Nephila clavipes</name>
    <dbReference type="NCBI Taxonomy" id="2585209"/>
    <lineage>
        <taxon>Eukaryota</taxon>
        <taxon>Metazoa</taxon>
        <taxon>Ecdysozoa</taxon>
        <taxon>Arthropoda</taxon>
        <taxon>Chelicerata</taxon>
        <taxon>Arachnida</taxon>
        <taxon>Araneae</taxon>
        <taxon>Araneomorphae</taxon>
        <taxon>Entelegynae</taxon>
        <taxon>Araneoidea</taxon>
        <taxon>Nephilidae</taxon>
        <taxon>Trichonephila</taxon>
    </lineage>
</organism>
<feature type="compositionally biased region" description="Basic residues" evidence="1">
    <location>
        <begin position="374"/>
        <end position="387"/>
    </location>
</feature>